<dbReference type="EMBL" id="JABSTR010000005">
    <property type="protein sequence ID" value="KAH9371595.1"/>
    <property type="molecule type" value="Genomic_DNA"/>
</dbReference>
<dbReference type="VEuPathDB" id="VectorBase:HLOH_046538"/>
<protein>
    <submittedName>
        <fullName evidence="2">Uncharacterized protein</fullName>
    </submittedName>
</protein>
<feature type="region of interest" description="Disordered" evidence="1">
    <location>
        <begin position="1"/>
        <end position="30"/>
    </location>
</feature>
<dbReference type="Proteomes" id="UP000821853">
    <property type="component" value="Chromosome 3"/>
</dbReference>
<evidence type="ECO:0000313" key="3">
    <source>
        <dbReference type="Proteomes" id="UP000821853"/>
    </source>
</evidence>
<evidence type="ECO:0000313" key="2">
    <source>
        <dbReference type="EMBL" id="KAH9371595.1"/>
    </source>
</evidence>
<dbReference type="AlphaFoldDB" id="A0A9J6G8V1"/>
<gene>
    <name evidence="2" type="ORF">HPB48_021432</name>
</gene>
<proteinExistence type="predicted"/>
<organism evidence="2 3">
    <name type="scientific">Haemaphysalis longicornis</name>
    <name type="common">Bush tick</name>
    <dbReference type="NCBI Taxonomy" id="44386"/>
    <lineage>
        <taxon>Eukaryota</taxon>
        <taxon>Metazoa</taxon>
        <taxon>Ecdysozoa</taxon>
        <taxon>Arthropoda</taxon>
        <taxon>Chelicerata</taxon>
        <taxon>Arachnida</taxon>
        <taxon>Acari</taxon>
        <taxon>Parasitiformes</taxon>
        <taxon>Ixodida</taxon>
        <taxon>Ixodoidea</taxon>
        <taxon>Ixodidae</taxon>
        <taxon>Haemaphysalinae</taxon>
        <taxon>Haemaphysalis</taxon>
    </lineage>
</organism>
<keyword evidence="3" id="KW-1185">Reference proteome</keyword>
<evidence type="ECO:0000256" key="1">
    <source>
        <dbReference type="SAM" id="MobiDB-lite"/>
    </source>
</evidence>
<reference evidence="2 3" key="1">
    <citation type="journal article" date="2020" name="Cell">
        <title>Large-Scale Comparative Analyses of Tick Genomes Elucidate Their Genetic Diversity and Vector Capacities.</title>
        <authorList>
            <consortium name="Tick Genome and Microbiome Consortium (TIGMIC)"/>
            <person name="Jia N."/>
            <person name="Wang J."/>
            <person name="Shi W."/>
            <person name="Du L."/>
            <person name="Sun Y."/>
            <person name="Zhan W."/>
            <person name="Jiang J.F."/>
            <person name="Wang Q."/>
            <person name="Zhang B."/>
            <person name="Ji P."/>
            <person name="Bell-Sakyi L."/>
            <person name="Cui X.M."/>
            <person name="Yuan T.T."/>
            <person name="Jiang B.G."/>
            <person name="Yang W.F."/>
            <person name="Lam T.T."/>
            <person name="Chang Q.C."/>
            <person name="Ding S.J."/>
            <person name="Wang X.J."/>
            <person name="Zhu J.G."/>
            <person name="Ruan X.D."/>
            <person name="Zhao L."/>
            <person name="Wei J.T."/>
            <person name="Ye R.Z."/>
            <person name="Que T.C."/>
            <person name="Du C.H."/>
            <person name="Zhou Y.H."/>
            <person name="Cheng J.X."/>
            <person name="Dai P.F."/>
            <person name="Guo W.B."/>
            <person name="Han X.H."/>
            <person name="Huang E.J."/>
            <person name="Li L.F."/>
            <person name="Wei W."/>
            <person name="Gao Y.C."/>
            <person name="Liu J.Z."/>
            <person name="Shao H.Z."/>
            <person name="Wang X."/>
            <person name="Wang C.C."/>
            <person name="Yang T.C."/>
            <person name="Huo Q.B."/>
            <person name="Li W."/>
            <person name="Chen H.Y."/>
            <person name="Chen S.E."/>
            <person name="Zhou L.G."/>
            <person name="Ni X.B."/>
            <person name="Tian J.H."/>
            <person name="Sheng Y."/>
            <person name="Liu T."/>
            <person name="Pan Y.S."/>
            <person name="Xia L.Y."/>
            <person name="Li J."/>
            <person name="Zhao F."/>
            <person name="Cao W.C."/>
        </authorList>
    </citation>
    <scope>NUCLEOTIDE SEQUENCE [LARGE SCALE GENOMIC DNA]</scope>
    <source>
        <strain evidence="2">HaeL-2018</strain>
    </source>
</reference>
<sequence>MPSTTPSRSPLAPTSMLPPPDTMPSTHSRLLCPRSVESLDLSPGLVDTATTPLHECKLWWL</sequence>
<accession>A0A9J6G8V1</accession>
<name>A0A9J6G8V1_HAELO</name>
<comment type="caution">
    <text evidence="2">The sequence shown here is derived from an EMBL/GenBank/DDBJ whole genome shotgun (WGS) entry which is preliminary data.</text>
</comment>